<feature type="domain" description="Smf/DprA SLOG" evidence="3">
    <location>
        <begin position="117"/>
        <end position="276"/>
    </location>
</feature>
<dbReference type="EMBL" id="VYSB01000007">
    <property type="protein sequence ID" value="MYZ52106.1"/>
    <property type="molecule type" value="Genomic_DNA"/>
</dbReference>
<sequence>MPCCRLLWRPQRPNEDFRMNKQDLSEDTEVVLLLCGRFGGEKQEPHQPLSPREYSELAKWLNACNLRPSDLMTDAGRDALSSLQVARLESKRVEFLLGRGTAMALALERWARGGLWVISRGDMDYPKRLKRQLKHAAPPLLYGAGDKTLLEKGGLAIIGSRDASESALSYTRSIAARCAHEGLAVVSGGARGVDAAAMQGATEAGGYCIGVLANDLLKTSVNRQNRIGLQEGCLVLVSPFFPEAGFSAGNAMGRNRYIYTLADQALVIDSALRSGGTWEGAVENLKNGWVPLYVRTPGEGPGNVALVADGGLPFTLTADSTDSLVDLFASRPVDDVQSGSDIVETQQLLLVPEAMVTAEAVTAEIPSEPVQEKSQPLVSPEALASSPAPQPATATEVLAPSEAHASGDAVGTVEEPAMAEQPAQLLSCLSLDMYADFSAKLASLLGGGALSEEDIATQLCIEKSQAKAWLKRASEAGLVDKLKKPVRYALGRQGSLC</sequence>
<organism evidence="4 5">
    <name type="scientific">Malikia spinosa</name>
    <dbReference type="NCBI Taxonomy" id="86180"/>
    <lineage>
        <taxon>Bacteria</taxon>
        <taxon>Pseudomonadati</taxon>
        <taxon>Pseudomonadota</taxon>
        <taxon>Betaproteobacteria</taxon>
        <taxon>Burkholderiales</taxon>
        <taxon>Comamonadaceae</taxon>
        <taxon>Malikia</taxon>
    </lineage>
</organism>
<gene>
    <name evidence="4" type="ORF">F5985_08140</name>
</gene>
<dbReference type="Pfam" id="PF02481">
    <property type="entry name" value="DNA_processg_A"/>
    <property type="match status" value="1"/>
</dbReference>
<evidence type="ECO:0000313" key="5">
    <source>
        <dbReference type="Proteomes" id="UP000481947"/>
    </source>
</evidence>
<dbReference type="Proteomes" id="UP000481947">
    <property type="component" value="Unassembled WGS sequence"/>
</dbReference>
<evidence type="ECO:0000259" key="3">
    <source>
        <dbReference type="Pfam" id="PF02481"/>
    </source>
</evidence>
<dbReference type="SUPFAM" id="SSF102405">
    <property type="entry name" value="MCP/YpsA-like"/>
    <property type="match status" value="1"/>
</dbReference>
<name>A0A7C9JLE8_9BURK</name>
<dbReference type="PANTHER" id="PTHR43022:SF1">
    <property type="entry name" value="PROTEIN SMF"/>
    <property type="match status" value="1"/>
</dbReference>
<reference evidence="4 5" key="1">
    <citation type="submission" date="2019-09" db="EMBL/GenBank/DDBJ databases">
        <title>Identification of Malikia spinosa a prominent benzene-, toluene-, and ethylbenzene-degrading bacterium: enrichment, isolation and whole genome sequencing.</title>
        <authorList>
            <person name="Tancsics A."/>
            <person name="Revesz F."/>
            <person name="Kriszt B."/>
        </authorList>
    </citation>
    <scope>NUCLEOTIDE SEQUENCE [LARGE SCALE GENOMIC DNA]</scope>
    <source>
        <strain evidence="4 5">AB6</strain>
    </source>
</reference>
<proteinExistence type="inferred from homology"/>
<feature type="region of interest" description="Disordered" evidence="2">
    <location>
        <begin position="366"/>
        <end position="394"/>
    </location>
</feature>
<accession>A0A7C9JLE8</accession>
<comment type="caution">
    <text evidence="4">The sequence shown here is derived from an EMBL/GenBank/DDBJ whole genome shotgun (WGS) entry which is preliminary data.</text>
</comment>
<comment type="similarity">
    <text evidence="1">Belongs to the DprA/Smf family.</text>
</comment>
<evidence type="ECO:0000256" key="1">
    <source>
        <dbReference type="ARBA" id="ARBA00006525"/>
    </source>
</evidence>
<evidence type="ECO:0000313" key="4">
    <source>
        <dbReference type="EMBL" id="MYZ52106.1"/>
    </source>
</evidence>
<feature type="compositionally biased region" description="Low complexity" evidence="2">
    <location>
        <begin position="376"/>
        <end position="394"/>
    </location>
</feature>
<dbReference type="PANTHER" id="PTHR43022">
    <property type="entry name" value="PROTEIN SMF"/>
    <property type="match status" value="1"/>
</dbReference>
<dbReference type="GO" id="GO:0009294">
    <property type="term" value="P:DNA-mediated transformation"/>
    <property type="evidence" value="ECO:0007669"/>
    <property type="project" value="InterPro"/>
</dbReference>
<evidence type="ECO:0000256" key="2">
    <source>
        <dbReference type="SAM" id="MobiDB-lite"/>
    </source>
</evidence>
<dbReference type="InterPro" id="IPR057666">
    <property type="entry name" value="DrpA_SLOG"/>
</dbReference>
<dbReference type="Gene3D" id="3.40.50.450">
    <property type="match status" value="1"/>
</dbReference>
<protein>
    <submittedName>
        <fullName evidence="4">DNA-processing protein DprA</fullName>
    </submittedName>
</protein>
<dbReference type="InterPro" id="IPR003488">
    <property type="entry name" value="DprA"/>
</dbReference>
<dbReference type="AlphaFoldDB" id="A0A7C9JLE8"/>